<dbReference type="Proteomes" id="UP001163324">
    <property type="component" value="Chromosome 7"/>
</dbReference>
<organism evidence="1 2">
    <name type="scientific">Trichothecium roseum</name>
    <dbReference type="NCBI Taxonomy" id="47278"/>
    <lineage>
        <taxon>Eukaryota</taxon>
        <taxon>Fungi</taxon>
        <taxon>Dikarya</taxon>
        <taxon>Ascomycota</taxon>
        <taxon>Pezizomycotina</taxon>
        <taxon>Sordariomycetes</taxon>
        <taxon>Hypocreomycetidae</taxon>
        <taxon>Hypocreales</taxon>
        <taxon>Hypocreales incertae sedis</taxon>
        <taxon>Trichothecium</taxon>
    </lineage>
</organism>
<name>A0ACC0UVV3_9HYPO</name>
<reference evidence="1" key="1">
    <citation type="submission" date="2022-10" db="EMBL/GenBank/DDBJ databases">
        <title>Complete Genome of Trichothecium roseum strain YXFP-22015, a Plant Pathogen Isolated from Citrus.</title>
        <authorList>
            <person name="Wang Y."/>
            <person name="Zhu L."/>
        </authorList>
    </citation>
    <scope>NUCLEOTIDE SEQUENCE</scope>
    <source>
        <strain evidence="1">YXFP-22015</strain>
    </source>
</reference>
<sequence length="201" mass="21963">MTTIKNLVSLLAAVPTPAPKPAVPGTIGVPTVHQCGEVNVFYTGFPPHHPLVKAQGWDPIRVDIGLKTQTADLVKAGYNVHVVWAGTEVPISLMEERMDQSGVKWDLTAVGYGIRGSTLEPIVERLEDLVEMYARKAPDARKVFNHSPESLVWSVAHRMAMAEDCEAAGKPGKLIGYEEICDSRCDHDESASVEDKPHDEL</sequence>
<comment type="caution">
    <text evidence="1">The sequence shown here is derived from an EMBL/GenBank/DDBJ whole genome shotgun (WGS) entry which is preliminary data.</text>
</comment>
<evidence type="ECO:0000313" key="2">
    <source>
        <dbReference type="Proteomes" id="UP001163324"/>
    </source>
</evidence>
<evidence type="ECO:0000313" key="1">
    <source>
        <dbReference type="EMBL" id="KAI9897855.1"/>
    </source>
</evidence>
<dbReference type="EMBL" id="CM047946">
    <property type="protein sequence ID" value="KAI9897855.1"/>
    <property type="molecule type" value="Genomic_DNA"/>
</dbReference>
<accession>A0ACC0UVV3</accession>
<keyword evidence="2" id="KW-1185">Reference proteome</keyword>
<proteinExistence type="predicted"/>
<protein>
    <submittedName>
        <fullName evidence="1">Uncharacterized protein</fullName>
    </submittedName>
</protein>
<gene>
    <name evidence="1" type="ORF">N3K66_007711</name>
</gene>